<dbReference type="EMBL" id="JROU02001822">
    <property type="protein sequence ID" value="OEH75138.1"/>
    <property type="molecule type" value="Genomic_DNA"/>
</dbReference>
<evidence type="ECO:0000313" key="2">
    <source>
        <dbReference type="EMBL" id="OEH75138.1"/>
    </source>
</evidence>
<feature type="compositionally biased region" description="Low complexity" evidence="1">
    <location>
        <begin position="69"/>
        <end position="78"/>
    </location>
</feature>
<comment type="caution">
    <text evidence="2">The sequence shown here is derived from an EMBL/GenBank/DDBJ whole genome shotgun (WGS) entry which is preliminary data.</text>
</comment>
<dbReference type="Proteomes" id="UP000095192">
    <property type="component" value="Unassembled WGS sequence"/>
</dbReference>
<reference evidence="2 3" key="1">
    <citation type="journal article" date="2016" name="BMC Genomics">
        <title>Comparative genomics reveals Cyclospora cayetanensis possesses coccidia-like metabolism and invasion components but unique surface antigens.</title>
        <authorList>
            <person name="Liu S."/>
            <person name="Wang L."/>
            <person name="Zheng H."/>
            <person name="Xu Z."/>
            <person name="Roellig D.M."/>
            <person name="Li N."/>
            <person name="Frace M.A."/>
            <person name="Tang K."/>
            <person name="Arrowood M.J."/>
            <person name="Moss D.M."/>
            <person name="Zhang L."/>
            <person name="Feng Y."/>
            <person name="Xiao L."/>
        </authorList>
    </citation>
    <scope>NUCLEOTIDE SEQUENCE [LARGE SCALE GENOMIC DNA]</scope>
    <source>
        <strain evidence="2 3">CHN_HEN01</strain>
    </source>
</reference>
<name>A0A1D3CVB1_9EIME</name>
<dbReference type="AlphaFoldDB" id="A0A1D3CVB1"/>
<gene>
    <name evidence="2" type="ORF">cyc_09055</name>
</gene>
<proteinExistence type="predicted"/>
<keyword evidence="3" id="KW-1185">Reference proteome</keyword>
<feature type="compositionally biased region" description="Low complexity" evidence="1">
    <location>
        <begin position="34"/>
        <end position="61"/>
    </location>
</feature>
<dbReference type="InParanoid" id="A0A1D3CVB1"/>
<feature type="non-terminal residue" evidence="2">
    <location>
        <position position="142"/>
    </location>
</feature>
<evidence type="ECO:0000256" key="1">
    <source>
        <dbReference type="SAM" id="MobiDB-lite"/>
    </source>
</evidence>
<feature type="region of interest" description="Disordered" evidence="1">
    <location>
        <begin position="24"/>
        <end position="83"/>
    </location>
</feature>
<evidence type="ECO:0000313" key="3">
    <source>
        <dbReference type="Proteomes" id="UP000095192"/>
    </source>
</evidence>
<protein>
    <submittedName>
        <fullName evidence="2">Uncharacterized protein</fullName>
    </submittedName>
</protein>
<organism evidence="2 3">
    <name type="scientific">Cyclospora cayetanensis</name>
    <dbReference type="NCBI Taxonomy" id="88456"/>
    <lineage>
        <taxon>Eukaryota</taxon>
        <taxon>Sar</taxon>
        <taxon>Alveolata</taxon>
        <taxon>Apicomplexa</taxon>
        <taxon>Conoidasida</taxon>
        <taxon>Coccidia</taxon>
        <taxon>Eucoccidiorida</taxon>
        <taxon>Eimeriorina</taxon>
        <taxon>Eimeriidae</taxon>
        <taxon>Cyclospora</taxon>
    </lineage>
</organism>
<accession>A0A1D3CVB1</accession>
<sequence>MKLAAANSLDALINKTAWRLQQHALKQQQERQQQHTLNQQQEQQHTLNQQQEQQHTLNQQQEKQEQQHTLKQQHTLEQQHVEAAGAQAALPVADGVDFDSFGNNSSAATGPVFSAALELQAAHAYVEKQQKLDGLLREVLSY</sequence>
<dbReference type="VEuPathDB" id="ToxoDB:cyc_09055"/>